<dbReference type="Proteomes" id="UP000307956">
    <property type="component" value="Unassembled WGS sequence"/>
</dbReference>
<keyword evidence="5" id="KW-1185">Reference proteome</keyword>
<dbReference type="AlphaFoldDB" id="A0A4V3WAV0"/>
<comment type="similarity">
    <text evidence="1">Belongs to the esterase D family.</text>
</comment>
<gene>
    <name evidence="4" type="ORF">E6O51_13090</name>
</gene>
<keyword evidence="3" id="KW-0732">Signal</keyword>
<evidence type="ECO:0000256" key="3">
    <source>
        <dbReference type="SAM" id="SignalP"/>
    </source>
</evidence>
<feature type="signal peptide" evidence="3">
    <location>
        <begin position="1"/>
        <end position="29"/>
    </location>
</feature>
<feature type="chain" id="PRO_5020851658" evidence="3">
    <location>
        <begin position="30"/>
        <end position="320"/>
    </location>
</feature>
<evidence type="ECO:0000256" key="1">
    <source>
        <dbReference type="ARBA" id="ARBA00005622"/>
    </source>
</evidence>
<reference evidence="4 5" key="1">
    <citation type="submission" date="2019-04" db="EMBL/GenBank/DDBJ databases">
        <title>Azoarcus rhizosphaerae sp. nov. isolated from rhizosphere of Ficus religiosa.</title>
        <authorList>
            <person name="Lin S.-Y."/>
            <person name="Hameed A."/>
            <person name="Hsu Y.-H."/>
            <person name="Young C.-C."/>
        </authorList>
    </citation>
    <scope>NUCLEOTIDE SEQUENCE [LARGE SCALE GENOMIC DNA]</scope>
    <source>
        <strain evidence="4 5">CC-YHH848</strain>
    </source>
</reference>
<name>A0A4V3WAV0_9RHOO</name>
<dbReference type="Pfam" id="PF00756">
    <property type="entry name" value="Esterase"/>
    <property type="match status" value="1"/>
</dbReference>
<protein>
    <submittedName>
        <fullName evidence="4">Alpha/beta hydrolase</fullName>
    </submittedName>
</protein>
<comment type="caution">
    <text evidence="4">The sequence shown here is derived from an EMBL/GenBank/DDBJ whole genome shotgun (WGS) entry which is preliminary data.</text>
</comment>
<dbReference type="PANTHER" id="PTHR40841">
    <property type="entry name" value="SIDEROPHORE TRIACETYLFUSARININE C ESTERASE"/>
    <property type="match status" value="1"/>
</dbReference>
<dbReference type="GO" id="GO:0016788">
    <property type="term" value="F:hydrolase activity, acting on ester bonds"/>
    <property type="evidence" value="ECO:0007669"/>
    <property type="project" value="TreeGrafter"/>
</dbReference>
<accession>A0A4V3WAV0</accession>
<organism evidence="4 5">
    <name type="scientific">Pseudothauera rhizosphaerae</name>
    <dbReference type="NCBI Taxonomy" id="2565932"/>
    <lineage>
        <taxon>Bacteria</taxon>
        <taxon>Pseudomonadati</taxon>
        <taxon>Pseudomonadota</taxon>
        <taxon>Betaproteobacteria</taxon>
        <taxon>Rhodocyclales</taxon>
        <taxon>Zoogloeaceae</taxon>
        <taxon>Pseudothauera</taxon>
    </lineage>
</organism>
<evidence type="ECO:0000313" key="4">
    <source>
        <dbReference type="EMBL" id="THF60705.1"/>
    </source>
</evidence>
<dbReference type="PANTHER" id="PTHR40841:SF2">
    <property type="entry name" value="SIDEROPHORE-DEGRADING ESTERASE (EUROFUNG)"/>
    <property type="match status" value="1"/>
</dbReference>
<dbReference type="RefSeq" id="WP_136385434.1">
    <property type="nucleotide sequence ID" value="NZ_SSOD01000009.1"/>
</dbReference>
<evidence type="ECO:0000313" key="5">
    <source>
        <dbReference type="Proteomes" id="UP000307956"/>
    </source>
</evidence>
<evidence type="ECO:0000256" key="2">
    <source>
        <dbReference type="ARBA" id="ARBA00022801"/>
    </source>
</evidence>
<dbReference type="SUPFAM" id="SSF53474">
    <property type="entry name" value="alpha/beta-Hydrolases"/>
    <property type="match status" value="1"/>
</dbReference>
<dbReference type="OrthoDB" id="9784036at2"/>
<dbReference type="InterPro" id="IPR000801">
    <property type="entry name" value="Esterase-like"/>
</dbReference>
<dbReference type="InterPro" id="IPR052558">
    <property type="entry name" value="Siderophore_Hydrolase_D"/>
</dbReference>
<dbReference type="Gene3D" id="3.40.50.1820">
    <property type="entry name" value="alpha/beta hydrolase"/>
    <property type="match status" value="1"/>
</dbReference>
<proteinExistence type="inferred from homology"/>
<sequence>MTHPDLYKRRGTLLGLSALALLPVARALAAEAGERPEPPRRASQTPAETIVDERVESFALNSPAHNGEPWQIHLARPRGAAPAAGYRALYLLDGNASFPLAWHALAALRTARPELAGTLDQLALVGIGYPSGLRIDTPRRYHDFTPYTAEEFRRARSVDLATGGRQVFLDFLAQQVREAVARRLPIDARQQTLFGHSLGGLFTMHVLYTRPELFRNYVATDPSFWWNGSSALQEQAAFLAGVRAAGGKLASPLRLLVENSGGDAERADRQTPAASLAGLDGLQMWHRNVAGETHGSLFGPAAADAVLFAVGQVPQGAQRL</sequence>
<dbReference type="InterPro" id="IPR029058">
    <property type="entry name" value="AB_hydrolase_fold"/>
</dbReference>
<keyword evidence="2 4" id="KW-0378">Hydrolase</keyword>
<dbReference type="EMBL" id="SSOD01000009">
    <property type="protein sequence ID" value="THF60705.1"/>
    <property type="molecule type" value="Genomic_DNA"/>
</dbReference>